<dbReference type="InterPro" id="IPR034743">
    <property type="entry name" value="RH1"/>
</dbReference>
<keyword evidence="4" id="KW-1185">Reference proteome</keyword>
<dbReference type="GeneTree" id="ENSGT00940000153496"/>
<evidence type="ECO:0000259" key="2">
    <source>
        <dbReference type="PROSITE" id="PS51776"/>
    </source>
</evidence>
<dbReference type="GO" id="GO:0016192">
    <property type="term" value="P:vesicle-mediated transport"/>
    <property type="evidence" value="ECO:0007669"/>
    <property type="project" value="TreeGrafter"/>
</dbReference>
<sequence>MEYTERVLCGTGEAELDPNIVSEEAGKLYSELQTVIETHGEGVVESLVPIFVWVLEGLASCKARLREREEEAERETAEREELLERYQAEKALRKESQERYLELDDQIDQERRAMRGREKERERRGRELEKKAREQADHMGALEDQKANLSRELSTLRHTHNKLAHTYWELLKKRKDSERDSPLRLFFFSSTIL</sequence>
<dbReference type="PANTHER" id="PTHR13886">
    <property type="entry name" value="JNK/SAPK-ASSOCIATED PROTEIN"/>
    <property type="match status" value="1"/>
</dbReference>
<accession>A0AAQ4PJI4</accession>
<dbReference type="GO" id="GO:0005737">
    <property type="term" value="C:cytoplasm"/>
    <property type="evidence" value="ECO:0007669"/>
    <property type="project" value="TreeGrafter"/>
</dbReference>
<reference evidence="3" key="3">
    <citation type="submission" date="2025-09" db="UniProtKB">
        <authorList>
            <consortium name="Ensembl"/>
        </authorList>
    </citation>
    <scope>IDENTIFICATION</scope>
</reference>
<protein>
    <recommendedName>
        <fullName evidence="2">RH1 domain-containing protein</fullName>
    </recommendedName>
</protein>
<dbReference type="Pfam" id="PF09744">
    <property type="entry name" value="RH1"/>
    <property type="match status" value="1"/>
</dbReference>
<dbReference type="GO" id="GO:0019894">
    <property type="term" value="F:kinesin binding"/>
    <property type="evidence" value="ECO:0007669"/>
    <property type="project" value="TreeGrafter"/>
</dbReference>
<dbReference type="GO" id="GO:0005078">
    <property type="term" value="F:MAP-kinase scaffold activity"/>
    <property type="evidence" value="ECO:0007669"/>
    <property type="project" value="InterPro"/>
</dbReference>
<feature type="domain" description="RH1" evidence="2">
    <location>
        <begin position="4"/>
        <end position="92"/>
    </location>
</feature>
<proteinExistence type="predicted"/>
<dbReference type="PANTHER" id="PTHR13886:SF7">
    <property type="entry name" value="C-JUN-AMINO-TERMINAL KINASE-INTERACTING PROTEIN 4-LIKE ISOFORM X1"/>
    <property type="match status" value="1"/>
</dbReference>
<name>A0AAQ4PJI4_GASAC</name>
<evidence type="ECO:0000256" key="1">
    <source>
        <dbReference type="SAM" id="MobiDB-lite"/>
    </source>
</evidence>
<reference evidence="3" key="2">
    <citation type="submission" date="2025-08" db="UniProtKB">
        <authorList>
            <consortium name="Ensembl"/>
        </authorList>
    </citation>
    <scope>IDENTIFICATION</scope>
</reference>
<dbReference type="AlphaFoldDB" id="A0AAQ4PJI4"/>
<evidence type="ECO:0000313" key="4">
    <source>
        <dbReference type="Proteomes" id="UP000007635"/>
    </source>
</evidence>
<dbReference type="Proteomes" id="UP000007635">
    <property type="component" value="Chromosome XX"/>
</dbReference>
<feature type="region of interest" description="Disordered" evidence="1">
    <location>
        <begin position="111"/>
        <end position="139"/>
    </location>
</feature>
<dbReference type="PROSITE" id="PS51776">
    <property type="entry name" value="RH1"/>
    <property type="match status" value="1"/>
</dbReference>
<dbReference type="GO" id="GO:0008432">
    <property type="term" value="F:JUN kinase binding"/>
    <property type="evidence" value="ECO:0007669"/>
    <property type="project" value="TreeGrafter"/>
</dbReference>
<reference evidence="3 4" key="1">
    <citation type="journal article" date="2021" name="G3 (Bethesda)">
        <title>Improved contiguity of the threespine stickleback genome using long-read sequencing.</title>
        <authorList>
            <person name="Nath S."/>
            <person name="Shaw D.E."/>
            <person name="White M.A."/>
        </authorList>
    </citation>
    <scope>NUCLEOTIDE SEQUENCE [LARGE SCALE GENOMIC DNA]</scope>
    <source>
        <strain evidence="3 4">Lake Benthic</strain>
    </source>
</reference>
<organism evidence="3 4">
    <name type="scientific">Gasterosteus aculeatus aculeatus</name>
    <name type="common">three-spined stickleback</name>
    <dbReference type="NCBI Taxonomy" id="481459"/>
    <lineage>
        <taxon>Eukaryota</taxon>
        <taxon>Metazoa</taxon>
        <taxon>Chordata</taxon>
        <taxon>Craniata</taxon>
        <taxon>Vertebrata</taxon>
        <taxon>Euteleostomi</taxon>
        <taxon>Actinopterygii</taxon>
        <taxon>Neopterygii</taxon>
        <taxon>Teleostei</taxon>
        <taxon>Neoteleostei</taxon>
        <taxon>Acanthomorphata</taxon>
        <taxon>Eupercaria</taxon>
        <taxon>Perciformes</taxon>
        <taxon>Cottioidei</taxon>
        <taxon>Gasterosteales</taxon>
        <taxon>Gasterosteidae</taxon>
        <taxon>Gasterosteus</taxon>
    </lineage>
</organism>
<dbReference type="Ensembl" id="ENSGACT00000065500.1">
    <property type="protein sequence ID" value="ENSGACP00000039076.1"/>
    <property type="gene ID" value="ENSGACG00000010614.2"/>
</dbReference>
<evidence type="ECO:0000313" key="3">
    <source>
        <dbReference type="Ensembl" id="ENSGACP00000039076.1"/>
    </source>
</evidence>
<dbReference type="InterPro" id="IPR039911">
    <property type="entry name" value="JIP3/JIP4"/>
</dbReference>
<dbReference type="GO" id="GO:0030159">
    <property type="term" value="F:signaling receptor complex adaptor activity"/>
    <property type="evidence" value="ECO:0007669"/>
    <property type="project" value="TreeGrafter"/>
</dbReference>